<proteinExistence type="inferred from homology"/>
<evidence type="ECO:0000313" key="8">
    <source>
        <dbReference type="EMBL" id="ABM03065.1"/>
    </source>
</evidence>
<dbReference type="Gene3D" id="3.30.1490.330">
    <property type="match status" value="1"/>
</dbReference>
<keyword evidence="3" id="KW-0479">Metal-binding</keyword>
<comment type="similarity">
    <text evidence="1">In the C-terminal section; belongs to the glutathionylspermidine synthase preATP-grasp family.</text>
</comment>
<accession>A1SUA0</accession>
<evidence type="ECO:0000256" key="4">
    <source>
        <dbReference type="ARBA" id="ARBA00022741"/>
    </source>
</evidence>
<dbReference type="HOGENOM" id="CLU_478805_0_0_6"/>
<dbReference type="InterPro" id="IPR051705">
    <property type="entry name" value="Gsp_Synthetase/Amidase"/>
</dbReference>
<evidence type="ECO:0000259" key="7">
    <source>
        <dbReference type="PROSITE" id="PS50911"/>
    </source>
</evidence>
<evidence type="ECO:0000256" key="1">
    <source>
        <dbReference type="ARBA" id="ARBA00008227"/>
    </source>
</evidence>
<keyword evidence="5" id="KW-0067">ATP-binding</keyword>
<keyword evidence="6" id="KW-0460">Magnesium</keyword>
<dbReference type="STRING" id="357804.Ping_1235"/>
<evidence type="ECO:0000313" key="9">
    <source>
        <dbReference type="Proteomes" id="UP000000639"/>
    </source>
</evidence>
<evidence type="ECO:0000256" key="5">
    <source>
        <dbReference type="ARBA" id="ARBA00022840"/>
    </source>
</evidence>
<dbReference type="InterPro" id="IPR007921">
    <property type="entry name" value="CHAP_dom"/>
</dbReference>
<dbReference type="OrthoDB" id="9765517at2"/>
<evidence type="ECO:0000256" key="3">
    <source>
        <dbReference type="ARBA" id="ARBA00022723"/>
    </source>
</evidence>
<dbReference type="AlphaFoldDB" id="A1SUA0"/>
<dbReference type="SUPFAM" id="SSF54001">
    <property type="entry name" value="Cysteine proteinases"/>
    <property type="match status" value="1"/>
</dbReference>
<dbReference type="GO" id="GO:0046872">
    <property type="term" value="F:metal ion binding"/>
    <property type="evidence" value="ECO:0007669"/>
    <property type="project" value="UniProtKB-KW"/>
</dbReference>
<dbReference type="KEGG" id="pin:Ping_1235"/>
<keyword evidence="2" id="KW-0436">Ligase</keyword>
<evidence type="ECO:0000256" key="6">
    <source>
        <dbReference type="ARBA" id="ARBA00022842"/>
    </source>
</evidence>
<dbReference type="GO" id="GO:0008885">
    <property type="term" value="F:glutathionylspermidine synthase activity"/>
    <property type="evidence" value="ECO:0007669"/>
    <property type="project" value="TreeGrafter"/>
</dbReference>
<dbReference type="SUPFAM" id="SSF56059">
    <property type="entry name" value="Glutathione synthetase ATP-binding domain-like"/>
    <property type="match status" value="1"/>
</dbReference>
<dbReference type="PROSITE" id="PS50911">
    <property type="entry name" value="CHAP"/>
    <property type="match status" value="1"/>
</dbReference>
<reference evidence="8 9" key="1">
    <citation type="submission" date="2007-01" db="EMBL/GenBank/DDBJ databases">
        <title>Complete sequence of Psychromonas ingrahamii 37.</title>
        <authorList>
            <consortium name="US DOE Joint Genome Institute"/>
            <person name="Copeland A."/>
            <person name="Lucas S."/>
            <person name="Lapidus A."/>
            <person name="Barry K."/>
            <person name="Detter J.C."/>
            <person name="Glavina del Rio T."/>
            <person name="Hammon N."/>
            <person name="Israni S."/>
            <person name="Dalin E."/>
            <person name="Tice H."/>
            <person name="Pitluck S."/>
            <person name="Thompson L.S."/>
            <person name="Brettin T."/>
            <person name="Bruce D."/>
            <person name="Han C."/>
            <person name="Tapia R."/>
            <person name="Schmutz J."/>
            <person name="Larimer F."/>
            <person name="Land M."/>
            <person name="Hauser L."/>
            <person name="Kyrpides N."/>
            <person name="Ivanova N."/>
            <person name="Staley J."/>
            <person name="Richardson P."/>
        </authorList>
    </citation>
    <scope>NUCLEOTIDE SEQUENCE [LARGE SCALE GENOMIC DNA]</scope>
    <source>
        <strain evidence="8 9">37</strain>
    </source>
</reference>
<organism evidence="8 9">
    <name type="scientific">Psychromonas ingrahamii (strain DSM 17664 / CCUG 51855 / 37)</name>
    <dbReference type="NCBI Taxonomy" id="357804"/>
    <lineage>
        <taxon>Bacteria</taxon>
        <taxon>Pseudomonadati</taxon>
        <taxon>Pseudomonadota</taxon>
        <taxon>Gammaproteobacteria</taxon>
        <taxon>Alteromonadales</taxon>
        <taxon>Psychromonadaceae</taxon>
        <taxon>Psychromonas</taxon>
    </lineage>
</organism>
<name>A1SUA0_PSYIN</name>
<feature type="domain" description="Peptidase C51" evidence="7">
    <location>
        <begin position="31"/>
        <end position="175"/>
    </location>
</feature>
<dbReference type="PANTHER" id="PTHR30094:SF0">
    <property type="entry name" value="BIFUNCTIONAL GLUTATHIONYLSPERMIDINE SYNTHETASE_AMIDASE-RELATED"/>
    <property type="match status" value="1"/>
</dbReference>
<dbReference type="EC" id="3.5.1.78" evidence="8"/>
<dbReference type="InterPro" id="IPR005494">
    <property type="entry name" value="GSPS_pre-ATP-grasp-like_dom"/>
</dbReference>
<dbReference type="GO" id="GO:0008884">
    <property type="term" value="F:glutathionylspermidine amidase activity"/>
    <property type="evidence" value="ECO:0007669"/>
    <property type="project" value="UniProtKB-EC"/>
</dbReference>
<protein>
    <submittedName>
        <fullName evidence="8">Fused glutathionylspermidine amidase and glutathionylspermidine synthetase</fullName>
        <ecNumber evidence="8">3.5.1.78</ecNumber>
    </submittedName>
</protein>
<dbReference type="Gene3D" id="3.90.1720.10">
    <property type="entry name" value="endopeptidase domain like (from Nostoc punctiforme)"/>
    <property type="match status" value="1"/>
</dbReference>
<dbReference type="NCBIfam" id="NF007801">
    <property type="entry name" value="PRK10507.1"/>
    <property type="match status" value="1"/>
</dbReference>
<dbReference type="PANTHER" id="PTHR30094">
    <property type="entry name" value="BIFUNCTIONAL GLUTATHIONYLSPERMIDINE SYNTHETASE/AMIDASE-RELATED"/>
    <property type="match status" value="1"/>
</dbReference>
<dbReference type="SUPFAM" id="SSF52440">
    <property type="entry name" value="PreATP-grasp domain"/>
    <property type="match status" value="1"/>
</dbReference>
<dbReference type="Pfam" id="PF05257">
    <property type="entry name" value="CHAP"/>
    <property type="match status" value="1"/>
</dbReference>
<dbReference type="eggNOG" id="COG0754">
    <property type="taxonomic scope" value="Bacteria"/>
</dbReference>
<evidence type="ECO:0000256" key="2">
    <source>
        <dbReference type="ARBA" id="ARBA00022598"/>
    </source>
</evidence>
<dbReference type="eggNOG" id="COG3942">
    <property type="taxonomic scope" value="Bacteria"/>
</dbReference>
<keyword evidence="4" id="KW-0547">Nucleotide-binding</keyword>
<dbReference type="Pfam" id="PF03738">
    <property type="entry name" value="GSP_synth"/>
    <property type="match status" value="1"/>
</dbReference>
<dbReference type="GO" id="GO:0005524">
    <property type="term" value="F:ATP binding"/>
    <property type="evidence" value="ECO:0007669"/>
    <property type="project" value="UniProtKB-KW"/>
</dbReference>
<dbReference type="InterPro" id="IPR016185">
    <property type="entry name" value="PreATP-grasp_dom_sf"/>
</dbReference>
<keyword evidence="9" id="KW-1185">Reference proteome</keyword>
<dbReference type="EMBL" id="CP000510">
    <property type="protein sequence ID" value="ABM03065.1"/>
    <property type="molecule type" value="Genomic_DNA"/>
</dbReference>
<keyword evidence="8" id="KW-0378">Hydrolase</keyword>
<dbReference type="RefSeq" id="WP_011769628.1">
    <property type="nucleotide sequence ID" value="NC_008709.1"/>
</dbReference>
<sequence length="629" mass="71402">MNYKSPSVFGTLLGYAPGGVAAYSSDYDTASDIKYPKRSAFRSYFNGIYMGYKWQCVEFARRWMYINKGTLFDDVAMAYEIFDLRTVRNLATNSLLPLQAFCNGSKSLPQPGSLLIWDQGGEFAETGHVAIVTEVFPDKLRIVEQNLDHQIWPEGHSFSRELPATTTEEGEYWLKCSFNDATILGWMTQTEDDRDAEPTLETNKQLFNLISRRAKEQPNPQKSWLNVANEDEAAYVKAMHGHKLSAVTADQYRYYVLSETAQHALQRAANELHALFMHATDYVLENQALLNKFNLPVAILPKIRQSWDNRLNELITSRFDFAMTPQGLKVYEYNCDSASCYMESAKIQGKWARHYGVQEGQDSGKDLFNHLVNAWRKSQAKGLVHILHDNDPEEKYHALFIQQTLKSAGLESKLISAISSLRWNSSGDILDEEGQLIHWVWKTWSWETALGQIRAQCEVDQALAEKYQPLWQQVSPPRLADVLLHKNIMIFEPLWTLIPSNKAILPVLWSLFPNHPLLLHTNFVLNADLQASGYVSKPIVGRCGANIQVVNHHEDILEETGGQFSAQDQIYQALFPLPLVDGYYVQVCAFTAAGKYAGSCLRVDSSMIISKDSDCMALRFVNDDHILSQ</sequence>
<dbReference type="Proteomes" id="UP000000639">
    <property type="component" value="Chromosome"/>
</dbReference>
<dbReference type="InterPro" id="IPR038765">
    <property type="entry name" value="Papain-like_cys_pep_sf"/>
</dbReference>
<gene>
    <name evidence="8" type="ordered locus">Ping_1235</name>
</gene>